<dbReference type="PANTHER" id="PTHR35008">
    <property type="entry name" value="BLL4482 PROTEIN-RELATED"/>
    <property type="match status" value="1"/>
</dbReference>
<evidence type="ECO:0000256" key="5">
    <source>
        <dbReference type="ARBA" id="ARBA00023004"/>
    </source>
</evidence>
<dbReference type="Pfam" id="PF13442">
    <property type="entry name" value="Cytochrome_CBB3"/>
    <property type="match status" value="1"/>
</dbReference>
<keyword evidence="3 6" id="KW-0479">Metal-binding</keyword>
<dbReference type="InterPro" id="IPR008168">
    <property type="entry name" value="Cyt_C_IC"/>
</dbReference>
<gene>
    <name evidence="8" type="ORF">GZ085_07425</name>
</gene>
<dbReference type="GO" id="GO:0020037">
    <property type="term" value="F:heme binding"/>
    <property type="evidence" value="ECO:0007669"/>
    <property type="project" value="InterPro"/>
</dbReference>
<dbReference type="Gene3D" id="1.10.760.10">
    <property type="entry name" value="Cytochrome c-like domain"/>
    <property type="match status" value="1"/>
</dbReference>
<evidence type="ECO:0000256" key="2">
    <source>
        <dbReference type="ARBA" id="ARBA00022617"/>
    </source>
</evidence>
<evidence type="ECO:0000256" key="4">
    <source>
        <dbReference type="ARBA" id="ARBA00022982"/>
    </source>
</evidence>
<dbReference type="GO" id="GO:0005506">
    <property type="term" value="F:iron ion binding"/>
    <property type="evidence" value="ECO:0007669"/>
    <property type="project" value="InterPro"/>
</dbReference>
<evidence type="ECO:0000259" key="7">
    <source>
        <dbReference type="PROSITE" id="PS51007"/>
    </source>
</evidence>
<keyword evidence="2 6" id="KW-0349">Heme</keyword>
<evidence type="ECO:0000256" key="6">
    <source>
        <dbReference type="PROSITE-ProRule" id="PRU00433"/>
    </source>
</evidence>
<dbReference type="PRINTS" id="PR00605">
    <property type="entry name" value="CYTCHROMECIC"/>
</dbReference>
<dbReference type="SUPFAM" id="SSF46626">
    <property type="entry name" value="Cytochrome c"/>
    <property type="match status" value="1"/>
</dbReference>
<dbReference type="PROSITE" id="PS51007">
    <property type="entry name" value="CYTC"/>
    <property type="match status" value="1"/>
</dbReference>
<dbReference type="PROSITE" id="PS51257">
    <property type="entry name" value="PROKAR_LIPOPROTEIN"/>
    <property type="match status" value="1"/>
</dbReference>
<comment type="caution">
    <text evidence="8">The sequence shown here is derived from an EMBL/GenBank/DDBJ whole genome shotgun (WGS) entry which is preliminary data.</text>
</comment>
<dbReference type="Proteomes" id="UP000483432">
    <property type="component" value="Unassembled WGS sequence"/>
</dbReference>
<sequence>MSKVARLAFAVMLAGLMAGGCERWPFGESGKGKSSLNRDLDSDQVLRGESLYKKHCLKCHGEEGKGRVLDWRIRDADGHLPPPPLSDIARTSHYPTAVLIEIIREGSPAGQGKMPAWKGKLTEQEMQDVLTYIKSLWSDPVYQLWRNMERHSLEG</sequence>
<evidence type="ECO:0000256" key="3">
    <source>
        <dbReference type="ARBA" id="ARBA00022723"/>
    </source>
</evidence>
<feature type="domain" description="Cytochrome c" evidence="7">
    <location>
        <begin position="43"/>
        <end position="137"/>
    </location>
</feature>
<dbReference type="PANTHER" id="PTHR35008:SF4">
    <property type="entry name" value="BLL4482 PROTEIN"/>
    <property type="match status" value="1"/>
</dbReference>
<keyword evidence="4" id="KW-0249">Electron transport</keyword>
<dbReference type="GO" id="GO:0009055">
    <property type="term" value="F:electron transfer activity"/>
    <property type="evidence" value="ECO:0007669"/>
    <property type="project" value="InterPro"/>
</dbReference>
<name>A0A7C9P5E1_9PROT</name>
<keyword evidence="1" id="KW-0813">Transport</keyword>
<keyword evidence="5 6" id="KW-0408">Iron</keyword>
<evidence type="ECO:0000313" key="9">
    <source>
        <dbReference type="Proteomes" id="UP000483432"/>
    </source>
</evidence>
<dbReference type="InterPro" id="IPR009056">
    <property type="entry name" value="Cyt_c-like_dom"/>
</dbReference>
<organism evidence="8 9">
    <name type="scientific">Sulfuriferula multivorans</name>
    <dbReference type="NCBI Taxonomy" id="1559896"/>
    <lineage>
        <taxon>Bacteria</taxon>
        <taxon>Pseudomonadati</taxon>
        <taxon>Pseudomonadota</taxon>
        <taxon>Betaproteobacteria</taxon>
        <taxon>Nitrosomonadales</taxon>
        <taxon>Sulfuricellaceae</taxon>
        <taxon>Sulfuriferula</taxon>
    </lineage>
</organism>
<dbReference type="InterPro" id="IPR036909">
    <property type="entry name" value="Cyt_c-like_dom_sf"/>
</dbReference>
<evidence type="ECO:0000256" key="1">
    <source>
        <dbReference type="ARBA" id="ARBA00022448"/>
    </source>
</evidence>
<accession>A0A7C9P5E1</accession>
<evidence type="ECO:0000313" key="8">
    <source>
        <dbReference type="EMBL" id="NDP48209.1"/>
    </source>
</evidence>
<protein>
    <submittedName>
        <fullName evidence="8">Cytochrome c</fullName>
    </submittedName>
</protein>
<proteinExistence type="predicted"/>
<reference evidence="8 9" key="1">
    <citation type="submission" date="2019-09" db="EMBL/GenBank/DDBJ databases">
        <title>H2 Metabolism Revealed by Metagenomic Analysis in Subglacial Sediment of East Antarctica.</title>
        <authorList>
            <person name="Yang Z."/>
            <person name="Zhang Y."/>
            <person name="Lv Y."/>
            <person name="Yan W."/>
            <person name="Xiao X."/>
            <person name="Sun B."/>
            <person name="Ma H."/>
        </authorList>
    </citation>
    <scope>NUCLEOTIDE SEQUENCE [LARGE SCALE GENOMIC DNA]</scope>
    <source>
        <strain evidence="8">Bin2_2</strain>
    </source>
</reference>
<dbReference type="EMBL" id="JAAFGW010000092">
    <property type="protein sequence ID" value="NDP48209.1"/>
    <property type="molecule type" value="Genomic_DNA"/>
</dbReference>
<dbReference type="AlphaFoldDB" id="A0A7C9P5E1"/>
<dbReference type="InterPro" id="IPR051459">
    <property type="entry name" value="Cytochrome_c-type_DH"/>
</dbReference>